<organism evidence="2 3">
    <name type="scientific">Priestia veravalensis</name>
    <dbReference type="NCBI Taxonomy" id="1414648"/>
    <lineage>
        <taxon>Bacteria</taxon>
        <taxon>Bacillati</taxon>
        <taxon>Bacillota</taxon>
        <taxon>Bacilli</taxon>
        <taxon>Bacillales</taxon>
        <taxon>Bacillaceae</taxon>
        <taxon>Priestia</taxon>
    </lineage>
</organism>
<keyword evidence="1" id="KW-0812">Transmembrane</keyword>
<dbReference type="AlphaFoldDB" id="A0A0V8JMQ4"/>
<keyword evidence="1" id="KW-1133">Transmembrane helix</keyword>
<keyword evidence="1" id="KW-0472">Membrane</keyword>
<keyword evidence="3" id="KW-1185">Reference proteome</keyword>
<feature type="transmembrane region" description="Helical" evidence="1">
    <location>
        <begin position="36"/>
        <end position="57"/>
    </location>
</feature>
<dbReference type="EMBL" id="LNQP01000025">
    <property type="protein sequence ID" value="KSU88323.1"/>
    <property type="molecule type" value="Genomic_DNA"/>
</dbReference>
<evidence type="ECO:0000313" key="2">
    <source>
        <dbReference type="EMBL" id="KSU88323.1"/>
    </source>
</evidence>
<evidence type="ECO:0008006" key="4">
    <source>
        <dbReference type="Google" id="ProtNLM"/>
    </source>
</evidence>
<comment type="caution">
    <text evidence="2">The sequence shown here is derived from an EMBL/GenBank/DDBJ whole genome shotgun (WGS) entry which is preliminary data.</text>
</comment>
<sequence length="96" mass="10952">MDIVLDFILGNLFIFIMILFLVFFISILIKKRVLILTFSIFTLISGLLLLIYAFNTITGFDLVDAQMKSVIVIGIGLLLILLSSIFIINQELKRRL</sequence>
<gene>
    <name evidence="2" type="ORF">AS180_08530</name>
</gene>
<evidence type="ECO:0000313" key="3">
    <source>
        <dbReference type="Proteomes" id="UP000053681"/>
    </source>
</evidence>
<evidence type="ECO:0000256" key="1">
    <source>
        <dbReference type="SAM" id="Phobius"/>
    </source>
</evidence>
<protein>
    <recommendedName>
        <fullName evidence="4">NADH dehydrogenase subunit 4L</fullName>
    </recommendedName>
</protein>
<name>A0A0V8JMQ4_9BACI</name>
<dbReference type="RefSeq" id="WP_062686684.1">
    <property type="nucleotide sequence ID" value="NZ_KQ758641.1"/>
</dbReference>
<proteinExistence type="predicted"/>
<reference evidence="2 3" key="1">
    <citation type="submission" date="2015-11" db="EMBL/GenBank/DDBJ databases">
        <title>Bacillus caseinolyticus sp nov.</title>
        <authorList>
            <person name="Dastager S.G."/>
            <person name="Mawlankar R."/>
        </authorList>
    </citation>
    <scope>NUCLEOTIDE SEQUENCE [LARGE SCALE GENOMIC DNA]</scope>
    <source>
        <strain evidence="2 3">SGD-V-76</strain>
    </source>
</reference>
<dbReference type="Proteomes" id="UP000053681">
    <property type="component" value="Unassembled WGS sequence"/>
</dbReference>
<feature type="transmembrane region" description="Helical" evidence="1">
    <location>
        <begin position="69"/>
        <end position="88"/>
    </location>
</feature>
<accession>A0A0V8JMQ4</accession>
<feature type="transmembrane region" description="Helical" evidence="1">
    <location>
        <begin position="12"/>
        <end position="29"/>
    </location>
</feature>